<dbReference type="SUPFAM" id="SSF102588">
    <property type="entry name" value="LmbE-like"/>
    <property type="match status" value="1"/>
</dbReference>
<evidence type="ECO:0000256" key="1">
    <source>
        <dbReference type="ARBA" id="ARBA00022833"/>
    </source>
</evidence>
<dbReference type="GO" id="GO:0016811">
    <property type="term" value="F:hydrolase activity, acting on carbon-nitrogen (but not peptide) bonds, in linear amides"/>
    <property type="evidence" value="ECO:0007669"/>
    <property type="project" value="TreeGrafter"/>
</dbReference>
<dbReference type="PANTHER" id="PTHR12993:SF11">
    <property type="entry name" value="N-ACETYLGLUCOSAMINYL-PHOSPHATIDYLINOSITOL DE-N-ACETYLASE"/>
    <property type="match status" value="1"/>
</dbReference>
<dbReference type="PANTHER" id="PTHR12993">
    <property type="entry name" value="N-ACETYLGLUCOSAMINYL-PHOSPHATIDYLINOSITOL DE-N-ACETYLASE-RELATED"/>
    <property type="match status" value="1"/>
</dbReference>
<dbReference type="GO" id="GO:0016137">
    <property type="term" value="P:glycoside metabolic process"/>
    <property type="evidence" value="ECO:0007669"/>
    <property type="project" value="UniProtKB-ARBA"/>
</dbReference>
<keyword evidence="3" id="KW-1185">Reference proteome</keyword>
<gene>
    <name evidence="2" type="ORF">MCNF_39640</name>
</gene>
<dbReference type="Pfam" id="PF02585">
    <property type="entry name" value="PIG-L"/>
    <property type="match status" value="1"/>
</dbReference>
<name>A0A7I7Y1B5_9MYCO</name>
<dbReference type="InterPro" id="IPR003737">
    <property type="entry name" value="GlcNAc_PI_deacetylase-related"/>
</dbReference>
<dbReference type="Gene3D" id="3.40.50.10320">
    <property type="entry name" value="LmbE-like"/>
    <property type="match status" value="1"/>
</dbReference>
<organism evidence="2 3">
    <name type="scientific">Mycolicibacterium confluentis</name>
    <dbReference type="NCBI Taxonomy" id="28047"/>
    <lineage>
        <taxon>Bacteria</taxon>
        <taxon>Bacillati</taxon>
        <taxon>Actinomycetota</taxon>
        <taxon>Actinomycetes</taxon>
        <taxon>Mycobacteriales</taxon>
        <taxon>Mycobacteriaceae</taxon>
        <taxon>Mycolicibacterium</taxon>
    </lineage>
</organism>
<reference evidence="2" key="1">
    <citation type="journal article" date="2019" name="Emerg. Microbes Infect.">
        <title>Comprehensive subspecies identification of 175 nontuberculous mycobacteria species based on 7547 genomic profiles.</title>
        <authorList>
            <person name="Matsumoto Y."/>
            <person name="Kinjo T."/>
            <person name="Motooka D."/>
            <person name="Nabeya D."/>
            <person name="Jung N."/>
            <person name="Uechi K."/>
            <person name="Horii T."/>
            <person name="Iida T."/>
            <person name="Fujita J."/>
            <person name="Nakamura S."/>
        </authorList>
    </citation>
    <scope>NUCLEOTIDE SEQUENCE [LARGE SCALE GENOMIC DNA]</scope>
    <source>
        <strain evidence="2">JCM 13671</strain>
    </source>
</reference>
<dbReference type="Proteomes" id="UP000466931">
    <property type="component" value="Chromosome"/>
</dbReference>
<dbReference type="InterPro" id="IPR024078">
    <property type="entry name" value="LmbE-like_dom_sf"/>
</dbReference>
<dbReference type="AlphaFoldDB" id="A0A7I7Y1B5"/>
<accession>A0A7I7Y1B5</accession>
<protein>
    <submittedName>
        <fullName evidence="2">Acetylglucosaminylphosphatidylinositol deacetylase</fullName>
    </submittedName>
</protein>
<dbReference type="OrthoDB" id="116799at2"/>
<reference evidence="2" key="2">
    <citation type="submission" date="2020-02" db="EMBL/GenBank/DDBJ databases">
        <authorList>
            <person name="Matsumoto Y."/>
            <person name="Motooka D."/>
            <person name="Nakamura S."/>
        </authorList>
    </citation>
    <scope>NUCLEOTIDE SEQUENCE</scope>
    <source>
        <strain evidence="2">JCM 13671</strain>
    </source>
</reference>
<proteinExistence type="predicted"/>
<evidence type="ECO:0000313" key="2">
    <source>
        <dbReference type="EMBL" id="BBZ35359.1"/>
    </source>
</evidence>
<dbReference type="RefSeq" id="WP_085149898.1">
    <property type="nucleotide sequence ID" value="NZ_AP022612.1"/>
</dbReference>
<evidence type="ECO:0000313" key="3">
    <source>
        <dbReference type="Proteomes" id="UP000466931"/>
    </source>
</evidence>
<sequence>MTSVVSNCARFAAMPLSEGGTPVAQWLPRPPMPELDLADCPGLVVVAAHPDDETLGVGGLAATLTQRGVQVDVVSASDGGAAYRDLSAFDRIRLEGRRRNEMNAAARLLGVRQPIHLGFPDGRLDEHTDTLTELLTLILLDRPGMWCAATWRGDGHPDHEAVGASAAAAAHRAGNPLLEYPMWMWHWASPGDPDVPWDRAQSVAVTRSALGRKHHAINCFRSQMEPPAPGVEPVVPPFVLRRLLAVGEVVFR</sequence>
<dbReference type="EMBL" id="AP022612">
    <property type="protein sequence ID" value="BBZ35359.1"/>
    <property type="molecule type" value="Genomic_DNA"/>
</dbReference>
<keyword evidence="1" id="KW-0862">Zinc</keyword>